<keyword evidence="2" id="KW-1185">Reference proteome</keyword>
<organism evidence="1 2">
    <name type="scientific">Pluteus cervinus</name>
    <dbReference type="NCBI Taxonomy" id="181527"/>
    <lineage>
        <taxon>Eukaryota</taxon>
        <taxon>Fungi</taxon>
        <taxon>Dikarya</taxon>
        <taxon>Basidiomycota</taxon>
        <taxon>Agaricomycotina</taxon>
        <taxon>Agaricomycetes</taxon>
        <taxon>Agaricomycetidae</taxon>
        <taxon>Agaricales</taxon>
        <taxon>Pluteineae</taxon>
        <taxon>Pluteaceae</taxon>
        <taxon>Pluteus</taxon>
    </lineage>
</organism>
<protein>
    <submittedName>
        <fullName evidence="1">Uncharacterized protein</fullName>
    </submittedName>
</protein>
<evidence type="ECO:0000313" key="1">
    <source>
        <dbReference type="EMBL" id="TFK74847.1"/>
    </source>
</evidence>
<name>A0ACD3BB53_9AGAR</name>
<accession>A0ACD3BB53</accession>
<dbReference type="Proteomes" id="UP000308600">
    <property type="component" value="Unassembled WGS sequence"/>
</dbReference>
<proteinExistence type="predicted"/>
<reference evidence="1 2" key="1">
    <citation type="journal article" date="2019" name="Nat. Ecol. Evol.">
        <title>Megaphylogeny resolves global patterns of mushroom evolution.</title>
        <authorList>
            <person name="Varga T."/>
            <person name="Krizsan K."/>
            <person name="Foldi C."/>
            <person name="Dima B."/>
            <person name="Sanchez-Garcia M."/>
            <person name="Sanchez-Ramirez S."/>
            <person name="Szollosi G.J."/>
            <person name="Szarkandi J.G."/>
            <person name="Papp V."/>
            <person name="Albert L."/>
            <person name="Andreopoulos W."/>
            <person name="Angelini C."/>
            <person name="Antonin V."/>
            <person name="Barry K.W."/>
            <person name="Bougher N.L."/>
            <person name="Buchanan P."/>
            <person name="Buyck B."/>
            <person name="Bense V."/>
            <person name="Catcheside P."/>
            <person name="Chovatia M."/>
            <person name="Cooper J."/>
            <person name="Damon W."/>
            <person name="Desjardin D."/>
            <person name="Finy P."/>
            <person name="Geml J."/>
            <person name="Haridas S."/>
            <person name="Hughes K."/>
            <person name="Justo A."/>
            <person name="Karasinski D."/>
            <person name="Kautmanova I."/>
            <person name="Kiss B."/>
            <person name="Kocsube S."/>
            <person name="Kotiranta H."/>
            <person name="LaButti K.M."/>
            <person name="Lechner B.E."/>
            <person name="Liimatainen K."/>
            <person name="Lipzen A."/>
            <person name="Lukacs Z."/>
            <person name="Mihaltcheva S."/>
            <person name="Morgado L.N."/>
            <person name="Niskanen T."/>
            <person name="Noordeloos M.E."/>
            <person name="Ohm R.A."/>
            <person name="Ortiz-Santana B."/>
            <person name="Ovrebo C."/>
            <person name="Racz N."/>
            <person name="Riley R."/>
            <person name="Savchenko A."/>
            <person name="Shiryaev A."/>
            <person name="Soop K."/>
            <person name="Spirin V."/>
            <person name="Szebenyi C."/>
            <person name="Tomsovsky M."/>
            <person name="Tulloss R.E."/>
            <person name="Uehling J."/>
            <person name="Grigoriev I.V."/>
            <person name="Vagvolgyi C."/>
            <person name="Papp T."/>
            <person name="Martin F.M."/>
            <person name="Miettinen O."/>
            <person name="Hibbett D.S."/>
            <person name="Nagy L.G."/>
        </authorList>
    </citation>
    <scope>NUCLEOTIDE SEQUENCE [LARGE SCALE GENOMIC DNA]</scope>
    <source>
        <strain evidence="1 2">NL-1719</strain>
    </source>
</reference>
<dbReference type="EMBL" id="ML208266">
    <property type="protein sequence ID" value="TFK74847.1"/>
    <property type="molecule type" value="Genomic_DNA"/>
</dbReference>
<evidence type="ECO:0000313" key="2">
    <source>
        <dbReference type="Proteomes" id="UP000308600"/>
    </source>
</evidence>
<gene>
    <name evidence="1" type="ORF">BDN72DRAFT_636154</name>
</gene>
<sequence>MTDAKAILSSIPAEVTAGLWRAYRALIPELHHRIPVSWGTAPYQISSYLPLVFMAYLARRPNTYFTRLLLLPLVVLSSLVGAYHYVWVQPTLNVYNWGQCLFAAVAIAKALEYALTPEGMLKIGELRPGIWKGKSGAKKFITNGHHHPSNGYSNHHDGDDDLGGDLNDNNHNSIRKAIGSGLYDAFELLHTQRGPKWAFGRDIYIPKHTRPLVPTSLFLRVTFQSFLVNFLILDILEATLKLFPGVGSALGGSMFYWELSPLPRYTVSTLIQGLSGSCLLFGFGTVYDFIVLVAVGFFGSPPESWPPVMYNPWHADSMHAFWSKHWHQVLRQTFLVLGGYPGKWLAGDIGMLFGTFLASGLFHEFAMLSMGRGSDHTVTAFFLLQGVILILERFWRKATGYRVRGKWGQLWVYFVLFIWAQPLVNAWHRRGLGGGMVIPPFLSPARVVLFPLIRRLGSHLM</sequence>